<feature type="transmembrane region" description="Helical" evidence="9">
    <location>
        <begin position="3306"/>
        <end position="3325"/>
    </location>
</feature>
<dbReference type="Proteomes" id="UP001165289">
    <property type="component" value="Unassembled WGS sequence"/>
</dbReference>
<feature type="region of interest" description="Disordered" evidence="8">
    <location>
        <begin position="3485"/>
        <end position="3510"/>
    </location>
</feature>
<evidence type="ECO:0000256" key="7">
    <source>
        <dbReference type="PROSITE-ProRule" id="PRU00023"/>
    </source>
</evidence>
<dbReference type="InterPro" id="IPR002110">
    <property type="entry name" value="Ankyrin_rpt"/>
</dbReference>
<evidence type="ECO:0000256" key="6">
    <source>
        <dbReference type="ARBA" id="ARBA00023136"/>
    </source>
</evidence>
<dbReference type="SMART" id="SM00248">
    <property type="entry name" value="ANK"/>
    <property type="match status" value="49"/>
</dbReference>
<feature type="repeat" description="ANK" evidence="7">
    <location>
        <begin position="2131"/>
        <end position="2163"/>
    </location>
</feature>
<dbReference type="InterPro" id="IPR005821">
    <property type="entry name" value="Ion_trans_dom"/>
</dbReference>
<evidence type="ECO:0000256" key="2">
    <source>
        <dbReference type="ARBA" id="ARBA00022692"/>
    </source>
</evidence>
<evidence type="ECO:0000256" key="9">
    <source>
        <dbReference type="SAM" id="Phobius"/>
    </source>
</evidence>
<comment type="caution">
    <text evidence="11">The sequence shown here is derived from an EMBL/GenBank/DDBJ whole genome shotgun (WGS) entry which is preliminary data.</text>
</comment>
<gene>
    <name evidence="11" type="ORF">LOD99_15265</name>
</gene>
<dbReference type="InterPro" id="IPR051165">
    <property type="entry name" value="Multifunctional_ANK_Repeat"/>
</dbReference>
<evidence type="ECO:0000256" key="8">
    <source>
        <dbReference type="SAM" id="MobiDB-lite"/>
    </source>
</evidence>
<keyword evidence="6 9" id="KW-0472">Membrane</keyword>
<name>A0AAV7KCQ2_9METZ</name>
<evidence type="ECO:0000313" key="12">
    <source>
        <dbReference type="Proteomes" id="UP001165289"/>
    </source>
</evidence>
<feature type="repeat" description="ANK" evidence="7">
    <location>
        <begin position="1741"/>
        <end position="1773"/>
    </location>
</feature>
<evidence type="ECO:0000313" key="11">
    <source>
        <dbReference type="EMBL" id="KAI6658465.1"/>
    </source>
</evidence>
<keyword evidence="2 9" id="KW-0812">Transmembrane</keyword>
<dbReference type="Gene3D" id="1.25.40.20">
    <property type="entry name" value="Ankyrin repeat-containing domain"/>
    <property type="match status" value="16"/>
</dbReference>
<evidence type="ECO:0000256" key="1">
    <source>
        <dbReference type="ARBA" id="ARBA00004141"/>
    </source>
</evidence>
<dbReference type="PROSITE" id="PS50088">
    <property type="entry name" value="ANK_REPEAT"/>
    <property type="match status" value="8"/>
</dbReference>
<keyword evidence="4 9" id="KW-1133">Transmembrane helix</keyword>
<dbReference type="EMBL" id="JAKMXF010000088">
    <property type="protein sequence ID" value="KAI6658465.1"/>
    <property type="molecule type" value="Genomic_DNA"/>
</dbReference>
<organism evidence="11 12">
    <name type="scientific">Oopsacas minuta</name>
    <dbReference type="NCBI Taxonomy" id="111878"/>
    <lineage>
        <taxon>Eukaryota</taxon>
        <taxon>Metazoa</taxon>
        <taxon>Porifera</taxon>
        <taxon>Hexactinellida</taxon>
        <taxon>Hexasterophora</taxon>
        <taxon>Lyssacinosida</taxon>
        <taxon>Leucopsacidae</taxon>
        <taxon>Oopsacas</taxon>
    </lineage>
</organism>
<protein>
    <submittedName>
        <fullName evidence="11">Ankyrin repeat protein</fullName>
    </submittedName>
</protein>
<keyword evidence="5 7" id="KW-0040">ANK repeat</keyword>
<feature type="transmembrane region" description="Helical" evidence="9">
    <location>
        <begin position="3337"/>
        <end position="3359"/>
    </location>
</feature>
<dbReference type="PANTHER" id="PTHR24123">
    <property type="entry name" value="ANKYRIN REPEAT-CONTAINING"/>
    <property type="match status" value="1"/>
</dbReference>
<feature type="compositionally biased region" description="Polar residues" evidence="8">
    <location>
        <begin position="3495"/>
        <end position="3510"/>
    </location>
</feature>
<feature type="transmembrane region" description="Helical" evidence="9">
    <location>
        <begin position="3039"/>
        <end position="3061"/>
    </location>
</feature>
<proteinExistence type="predicted"/>
<dbReference type="PANTHER" id="PTHR24123:SF33">
    <property type="entry name" value="PROTEIN HOS4"/>
    <property type="match status" value="1"/>
</dbReference>
<dbReference type="InterPro" id="IPR036770">
    <property type="entry name" value="Ankyrin_rpt-contain_sf"/>
</dbReference>
<dbReference type="SUPFAM" id="SSF48403">
    <property type="entry name" value="Ankyrin repeat"/>
    <property type="match status" value="10"/>
</dbReference>
<feature type="repeat" description="ANK" evidence="7">
    <location>
        <begin position="2054"/>
        <end position="2086"/>
    </location>
</feature>
<feature type="transmembrane region" description="Helical" evidence="9">
    <location>
        <begin position="3082"/>
        <end position="3101"/>
    </location>
</feature>
<feature type="repeat" description="ANK" evidence="7">
    <location>
        <begin position="1816"/>
        <end position="1848"/>
    </location>
</feature>
<dbReference type="Pfam" id="PF12796">
    <property type="entry name" value="Ank_2"/>
    <property type="match status" value="7"/>
</dbReference>
<dbReference type="PROSITE" id="PS50297">
    <property type="entry name" value="ANK_REP_REGION"/>
    <property type="match status" value="4"/>
</dbReference>
<feature type="repeat" description="ANK" evidence="7">
    <location>
        <begin position="1892"/>
        <end position="1924"/>
    </location>
</feature>
<sequence length="3510" mass="399462">MAQKSTPTQGGLREQILKEGKLCISKNDKLYIGIPSTTFNKPEHVVEYNNIKGRILESFVSFTKPLKMPDEGIFVDILKPFSNPSAMNTSVDYFDCIKDFISIEILFMFVLKHKFWEDYSEFMNLCYQNRHKIQWGTEDKEGNTMLHYVSIMSQYPEHACDIIQYIKSITGYNYLINKTNKDGIIPLASSLHDKFICDNAKKVHHVGIINELVQAGANLLLKTQNSNDYVWKGGDDSIFCVLNVDPSILVATKSFATNEGKKSRICCNLKEPPECGIHCVTTLNTIDLFPNYLGQVINFPCTQIAKTLFTKRHCKFDTKMPDGTMVLHHIIQFGSEELVNYMFEQKLNLLPLVKNTNTILHLAILTKNEKRAILILKLLSNPILIQMLDYQNKYNQTPLDLILVANLPNLIDVLNTRIPSFISRTDGNRNFLLHRAVIGKCTDVLKYLAEQKEIGDIVNEKNSNGDTAIMLCIQNKFVDGFPIILNITQCIADETDYRGYTLLHLAIIHFEETIFSLLLQDLVNTNRSDVINRVIRPTQSTSDKFAALLLTPLLICMYHEHFSAARLLIQQGATIDTPDCEGNSFNQYLIKHCRNPAELEEFFKVKLRKCNFKYKSPSNIPDIQDDISLLSLSIQCNNEGAFVLLLSNCSITMIAYQDRSPNNVLHILLSDKKYSHFLNPLLDRLAQLKTDKIRSSEVYQVVNKSNCENRTPLILSIHLQDSVIVNKLLELGCDAHKNIETLHFAAKYGDIKMITYILDRIQNSEILNTMFSHHNQEDETPLHIAIHREDLSMVEILYHYVDLTKQDKKGITLLNYAIEHGEKIFQVIFEKFKTCNVKLLNVSIANELPEHCVIHSISYRNLLALKTLINYSKDAINISSVHLPILHYAICKQFDEGVKFLLSLGLPLAIKKTERNFTLHKDRLQKQNISLEFTESKVCYRLSNGYVMTDIPGFTKTEYCGMINLPNVVNKNALLENLVLCGSIEPIESYLCTNTPPLSVNDKAQLSLISSQFATQEIMLYLLDENCPSFSFDWSAKNSSGNTVVHVGVFNTCIGTFLSMLEGLRVYQSKQWSYLSSDIRNIRNMKDKTALELAIFANNSEAFDALIKHGASLVTKDGYQNNILHNFCTCKNAEISYFDRILVEITKLKKDLINEYNNIGYTPLHTAVSTCNIQAYRKSIALPSCRYDAVTKYESNNIVHLAIINGSPGLLKQIIEDLKNRENMKDVENKLINKTNKKSLSPQFLAVECGNIDLILEMPEFSGVDAAGASLLHSAVKYSNKSNEHLKMINVILSKRKEMLNTKDNSNETPLHYAVKLKMEKALHLLLACNSIDLSCQNDADMTALHLAIQSTTNILRAILTKIDTPQSAHLINTQDYTLKTALHHCIEQTKNSEDELSLLLSKNPDLSVVDKYSNNVLHYAAMKKSRIKYLQTLLRHINENRPDLLQVLLSKLNQQINTPLYCAIQNSNVNGVDELLKVNASLPVVDKEGTITLCNRKPFPHIDVPIRIYEVRITNKPELCICVGFKLSVQQWILSDLPNLSITYLTHKNPSYSSHEVVEIQTITETVLTSYLLPCQCCEPLEIFINEVKNQIFNKNAKLMHLAAAHGSIQIVKFLMEYFGANIPFLDEDQAGYSIIHYSIENKDSEILRLLCDRMKNNFPEEFTKLSSKLLHFCITKGSRIESFTILLEEQYEANLSYTDEHDDTLLHLIVLHQQQDSYTKELLNCSWLSTRYCNLLNKNRNTALHLAIKKNQLNNITEILKCNPDISIQDSDGNMPLHLAVQYSTNVIIRKIIVFIDVLPNKLQLFNAPNVTDSKSMPIHLATSQGLWEVVELLLKHGAELYSIDSSGKTILHLAVQLDGPNRLDMITKILNYEQNTGNDTQFIFVRDKEGRTPLHLAIENGIIDFVRELLKHPIDLQIVDDKGETVLHYAIRKCTNELFDIIFDSILPLATQPCQERNNHPLCSQNIHGLTPLHLSIELQYEYAIGKLISQSTCVDIRDNNGMTILHYAAYFQKEQSIVIEQIIEFTKNISITCLTDNTTTEYILNSTDKFGRTPLLLAIESTNLFAVNSILACGPDIFMKDHKGNGVISYAALNPDSLEILEIILSRFKRDISNEKYVTLINELNSSGLSALHVSIYSKNLQGAKLLVENGAKLVLTQTSSLIQTIGKESMSANNVSLEIGTLSRPEKEVNIICYQFLSGEIIYSTLPSLVDVGFAEEIDFESKLCETQLIQEILQSNCTEIIEAIHEKDPNYINEEFNNIPFLHLAAQYATLPIMQYICQKKDSFKFERVDSSERQETAIHYSVDNTCPDVVDCLLNEVEQYEKKNSLAVKIIDTGDSSDCSPLQKSTKEKQWKNFMILIEHGADFTKKDSNGTILHAMISKDDSQSSEPLDCLIKAINKSNLTSEKKQSFFNITHSGLTAVHLAVSLCNTTAVKQLINAEVDLSNSNNSNNGFTIVHTCVDNPHTQANLYLLSVLCKAVAKQDLPMLRMYKIMHKKDQRGNTSLHHTLKMEKSVEGLEILLNNGAPFNVGDTHGNTPLHLGAKHNLLLHVKSILFSIQNDARERGYGPSSRKERCIAEIMKKNNKKQLPMLLTKDKDILLCMLKYWDNDTLLDLDLYRRGNLIHFAVYNQEIELIEAILASQSSTKRYDMLRSRDSDNYSPLHIAAEKNNSVIGKLLIDHGVDVNIRSVRGTPIEVAIKCEAVEFATKLINEGADIKRYVFLLANDLISEKNISRILDDRHLSIDDRYSTAYCSVIHYAARQSNTKRIAFLLRKNADLLSKDRDGRGAIHHVISCRRDPKILRAILDEAYRLDLNDPNSPNLDSLLDCDYSALTPGMHAAQLDYLEFFEVICTGKYKFHLETFHYTDPQGDNLLHHLIKCNSMRCIRFLLPYLASNLPEGFSHIVNGRNVLGLSPMGLARKKDQYETVNLLIKLCDAEFFEACPDVVHKIANEEDNKTLSSILDKMVICDVEKACLSTKIMDANDEGGYPNFAIFNYNLAPLWHKMYNSQNNRIKYHPLLKFTVDAKIKLYQWWYLLMLFLYLLFYIPMVTALLIASTHTDDMLFYYYSHLDHLRLMLEIYIILITMLYMANEAIEVFGKWKYLQNLPSSSRNLIYKPPDQIRYYGLGNLEGMVFHSVLKVFIEIPHIIRYKIHVFDRKNTDYFLRAVCTHISTSYSILELASVILLLSMFYCRLLLFFTTSPSISALHWTISALTFIAFTFKFFKFTKIFPTLGIYIETIFQVLKKDVPRFMIIILLVLVGYAGGAHLVARKFGSTSEDCGSLNECSPSSWLSDDFDSVYSLITPLLSGLLFLVGGGPANFELELYQIDIIFSIFYLTFALGIIVVLLNIFIAQLSQTYSDIHSEKHILDYKADLALHYEKQSNLAFIFEWFFSKALRRIMVETVTIPISEWKSYLKFYSYRIDSDDEILFQDLAKSTYKTETKESSNENNKIIDLKESMDAQFTKLQQMITQIQFAQQPGEQKDTTHTAASSIKSNSLNNQS</sequence>
<evidence type="ECO:0000256" key="3">
    <source>
        <dbReference type="ARBA" id="ARBA00022737"/>
    </source>
</evidence>
<feature type="repeat" description="ANK" evidence="7">
    <location>
        <begin position="2422"/>
        <end position="2454"/>
    </location>
</feature>
<dbReference type="GO" id="GO:0005216">
    <property type="term" value="F:monoatomic ion channel activity"/>
    <property type="evidence" value="ECO:0007669"/>
    <property type="project" value="InterPro"/>
</dbReference>
<feature type="transmembrane region" description="Helical" evidence="9">
    <location>
        <begin position="3213"/>
        <end position="3231"/>
    </location>
</feature>
<evidence type="ECO:0000256" key="5">
    <source>
        <dbReference type="ARBA" id="ARBA00023043"/>
    </source>
</evidence>
<reference evidence="11 12" key="1">
    <citation type="journal article" date="2023" name="BMC Biol.">
        <title>The compact genome of the sponge Oopsacas minuta (Hexactinellida) is lacking key metazoan core genes.</title>
        <authorList>
            <person name="Santini S."/>
            <person name="Schenkelaars Q."/>
            <person name="Jourda C."/>
            <person name="Duchesne M."/>
            <person name="Belahbib H."/>
            <person name="Rocher C."/>
            <person name="Selva M."/>
            <person name="Riesgo A."/>
            <person name="Vervoort M."/>
            <person name="Leys S.P."/>
            <person name="Kodjabachian L."/>
            <person name="Le Bivic A."/>
            <person name="Borchiellini C."/>
            <person name="Claverie J.M."/>
            <person name="Renard E."/>
        </authorList>
    </citation>
    <scope>NUCLEOTIDE SEQUENCE [LARGE SCALE GENOMIC DNA]</scope>
    <source>
        <strain evidence="11">SPO-2</strain>
    </source>
</reference>
<keyword evidence="12" id="KW-1185">Reference proteome</keyword>
<comment type="subcellular location">
    <subcellularLocation>
        <location evidence="1">Membrane</location>
        <topology evidence="1">Multi-pass membrane protein</topology>
    </subcellularLocation>
</comment>
<accession>A0AAV7KCQ2</accession>
<feature type="transmembrane region" description="Helical" evidence="9">
    <location>
        <begin position="3169"/>
        <end position="3193"/>
    </location>
</feature>
<feature type="repeat" description="ANK" evidence="7">
    <location>
        <begin position="2663"/>
        <end position="2695"/>
    </location>
</feature>
<dbReference type="Pfam" id="PF00520">
    <property type="entry name" value="Ion_trans"/>
    <property type="match status" value="1"/>
</dbReference>
<dbReference type="GO" id="GO:0016020">
    <property type="term" value="C:membrane"/>
    <property type="evidence" value="ECO:0007669"/>
    <property type="project" value="UniProtKB-SubCell"/>
</dbReference>
<feature type="repeat" description="ANK" evidence="7">
    <location>
        <begin position="1086"/>
        <end position="1118"/>
    </location>
</feature>
<evidence type="ECO:0000256" key="4">
    <source>
        <dbReference type="ARBA" id="ARBA00022989"/>
    </source>
</evidence>
<keyword evidence="3" id="KW-0677">Repeat</keyword>
<feature type="domain" description="Ion transport" evidence="10">
    <location>
        <begin position="3178"/>
        <end position="3373"/>
    </location>
</feature>
<feature type="transmembrane region" description="Helical" evidence="9">
    <location>
        <begin position="3258"/>
        <end position="3277"/>
    </location>
</feature>
<evidence type="ECO:0000259" key="10">
    <source>
        <dbReference type="Pfam" id="PF00520"/>
    </source>
</evidence>